<evidence type="ECO:0000313" key="2">
    <source>
        <dbReference type="Proteomes" id="UP000664940"/>
    </source>
</evidence>
<protein>
    <submittedName>
        <fullName evidence="1">Uncharacterized protein</fullName>
    </submittedName>
</protein>
<organism evidence="1 2">
    <name type="scientific">Phyllostomus discolor</name>
    <name type="common">pale spear-nosed bat</name>
    <dbReference type="NCBI Taxonomy" id="89673"/>
    <lineage>
        <taxon>Eukaryota</taxon>
        <taxon>Metazoa</taxon>
        <taxon>Chordata</taxon>
        <taxon>Craniata</taxon>
        <taxon>Vertebrata</taxon>
        <taxon>Euteleostomi</taxon>
        <taxon>Mammalia</taxon>
        <taxon>Eutheria</taxon>
        <taxon>Laurasiatheria</taxon>
        <taxon>Chiroptera</taxon>
        <taxon>Yangochiroptera</taxon>
        <taxon>Phyllostomidae</taxon>
        <taxon>Phyllostominae</taxon>
        <taxon>Phyllostomus</taxon>
    </lineage>
</organism>
<accession>A0A834EA54</accession>
<name>A0A834EA54_9CHIR</name>
<dbReference type="EMBL" id="JABVXQ010000005">
    <property type="protein sequence ID" value="KAF6109459.1"/>
    <property type="molecule type" value="Genomic_DNA"/>
</dbReference>
<reference evidence="1 2" key="1">
    <citation type="journal article" date="2020" name="Nature">
        <title>Six reference-quality genomes reveal evolution of bat adaptations.</title>
        <authorList>
            <person name="Jebb D."/>
            <person name="Huang Z."/>
            <person name="Pippel M."/>
            <person name="Hughes G.M."/>
            <person name="Lavrichenko K."/>
            <person name="Devanna P."/>
            <person name="Winkler S."/>
            <person name="Jermiin L.S."/>
            <person name="Skirmuntt E.C."/>
            <person name="Katzourakis A."/>
            <person name="Burkitt-Gray L."/>
            <person name="Ray D.A."/>
            <person name="Sullivan K.A.M."/>
            <person name="Roscito J.G."/>
            <person name="Kirilenko B.M."/>
            <person name="Davalos L.M."/>
            <person name="Corthals A.P."/>
            <person name="Power M.L."/>
            <person name="Jones G."/>
            <person name="Ransome R.D."/>
            <person name="Dechmann D.K.N."/>
            <person name="Locatelli A.G."/>
            <person name="Puechmaille S.J."/>
            <person name="Fedrigo O."/>
            <person name="Jarvis E.D."/>
            <person name="Hiller M."/>
            <person name="Vernes S.C."/>
            <person name="Myers E.W."/>
            <person name="Teeling E.C."/>
        </authorList>
    </citation>
    <scope>NUCLEOTIDE SEQUENCE [LARGE SCALE GENOMIC DNA]</scope>
    <source>
        <strain evidence="1">Bat1K_MPI-CBG_1</strain>
    </source>
</reference>
<dbReference type="Proteomes" id="UP000664940">
    <property type="component" value="Unassembled WGS sequence"/>
</dbReference>
<dbReference type="AlphaFoldDB" id="A0A834EA54"/>
<gene>
    <name evidence="1" type="ORF">HJG60_010734</name>
</gene>
<comment type="caution">
    <text evidence="1">The sequence shown here is derived from an EMBL/GenBank/DDBJ whole genome shotgun (WGS) entry which is preliminary data.</text>
</comment>
<sequence length="122" mass="12908">MSKCGSLLVSSASWEGHLSAGQQGRLSAAVNDLRMWNGVALSRGCYYFHINGLLSSFVLLPHVQQWCLYIRHPGASPGPDLCSCLSCVRVSVVQCPVCVGILAASVSLPCPQHADVPASPKS</sequence>
<evidence type="ECO:0000313" key="1">
    <source>
        <dbReference type="EMBL" id="KAF6109459.1"/>
    </source>
</evidence>
<proteinExistence type="predicted"/>